<dbReference type="Pfam" id="PF00651">
    <property type="entry name" value="BTB"/>
    <property type="match status" value="2"/>
</dbReference>
<proteinExistence type="predicted"/>
<evidence type="ECO:0000256" key="3">
    <source>
        <dbReference type="ARBA" id="ARBA00022490"/>
    </source>
</evidence>
<dbReference type="AlphaFoldDB" id="A0AAU9VXP1"/>
<dbReference type="PROSITE" id="PS50097">
    <property type="entry name" value="BTB"/>
    <property type="match status" value="2"/>
</dbReference>
<name>A0AAU9VXP1_9CNID</name>
<keyword evidence="4" id="KW-0833">Ubl conjugation pathway</keyword>
<dbReference type="InterPro" id="IPR011333">
    <property type="entry name" value="SKP1/BTB/POZ_sf"/>
</dbReference>
<dbReference type="PANTHER" id="PTHR45774">
    <property type="entry name" value="BTB/POZ DOMAIN-CONTAINING"/>
    <property type="match status" value="1"/>
</dbReference>
<feature type="domain" description="BTB" evidence="5">
    <location>
        <begin position="689"/>
        <end position="763"/>
    </location>
</feature>
<sequence length="1106" mass="125902">MEKRKDEIVKPIRLPLMSQKEFTSAVLNSLLPTDEEFGIRLIHVSSIIPRHSKARQTHHVTCSSALWLGRCEENIVSTEIIDTTNNASVAHQSGTYPSGMDDIENYYGFHVSFYCPVYLETHKQYKVQSIVDDPISWSGKQGQTFVESEGVRFTFSDAEDGTADDTSVKSMEVGWQTKLQGLVERTAFIFNNELISDVKFVVPFSPSEIELRTKVIPAHKFVLAISSPVFFAMFYGRMAETKDSIELTDCDYESLLELFRFLYSDKVNLRESNVMQVLYLANKYMVPSLAEKCSEYLRDSLTASNAFSILTLAHKFEDKNLEYRCWKVIEKQTEETVRGDEFVTVDRSVVESVVKKEVLNVTEVELFKAVDHWATKECERQGLTVDGESKRRILGEEIIRAIRFPLMSLKEFESVALDSNILTIDEVRDIMNHFKGALKLSLPFMDSARIHFRCNRFPKFNVPAGSGWYHSGAYSVNFTINKPLKLLGVEQFGSEDGEYTVSTEVKDTAHNSCLGKVSGTYTSVKDDTDIYFGFDVMFNRPVCLEGNKQYTLVSVVKGPVSWYGEEGQLSVESGGVQFTFSNCTFKNDNAVRKNFSHTLQKHIKDNKHNIPSLRKLFASQKTVRFSEQMFVNIPANICREHCLHRHSISIRKARPDRKVTMAVVDENWQTALSTITQRTTFIFNNELLSDVRFVVPVSTKQGGIYMAIPAHKFVLAISSPVFFAMFYGQMAETKDSIELPDCEYESLLEFFRFMYSDKVNLSGNNVMQVLYLANKYMVPSLTEKCAKYLRENLTASNVLCVLPQAQKFEDKDLEDRCWKVIDKQTEEAVTSDEFVTVERSLLESVVKRELLNVKEVKLFKAVDRWATKGCEREGILPDGLAKRRILGEEIVKAIRFSMMSQEEFATVVTDSHILNMQEVEELMKQFREDTSVSSESFLNVSRARCLKYVHRCSRFTTIVPQSYDSGWGYTRGMSDSLSFFVSNHINLQGVQHFGTEGGKYTVSTEVKDATDDLSLANQFGFYSAAMNNTNQFYGFDVLFDIPVCLEPNKVYKVKSFVTGPNSCYGDKGKIFVDCEGVRFEFCEGGDNNGTSVKRGQFPSLIFTKIR</sequence>
<accession>A0AAU9VXP1</accession>
<dbReference type="PANTHER" id="PTHR45774:SF3">
    <property type="entry name" value="BTB (POZ) DOMAIN-CONTAINING 2B-RELATED"/>
    <property type="match status" value="1"/>
</dbReference>
<dbReference type="GO" id="GO:0005829">
    <property type="term" value="C:cytosol"/>
    <property type="evidence" value="ECO:0007669"/>
    <property type="project" value="TreeGrafter"/>
</dbReference>
<dbReference type="Pfam" id="PF08005">
    <property type="entry name" value="PHR"/>
    <property type="match status" value="2"/>
</dbReference>
<evidence type="ECO:0000313" key="7">
    <source>
        <dbReference type="Proteomes" id="UP001159428"/>
    </source>
</evidence>
<dbReference type="InterPro" id="IPR012983">
    <property type="entry name" value="PHR"/>
</dbReference>
<dbReference type="Gene3D" id="2.60.120.820">
    <property type="entry name" value="PHR domain"/>
    <property type="match status" value="3"/>
</dbReference>
<dbReference type="FunFam" id="1.25.40.420:FF:000008">
    <property type="entry name" value="BTB/POZ domain-containing protein POB1"/>
    <property type="match status" value="2"/>
</dbReference>
<dbReference type="GO" id="GO:0022008">
    <property type="term" value="P:neurogenesis"/>
    <property type="evidence" value="ECO:0007669"/>
    <property type="project" value="TreeGrafter"/>
</dbReference>
<dbReference type="InterPro" id="IPR011705">
    <property type="entry name" value="BACK"/>
</dbReference>
<evidence type="ECO:0000256" key="1">
    <source>
        <dbReference type="ARBA" id="ARBA00004496"/>
    </source>
</evidence>
<dbReference type="Pfam" id="PF07707">
    <property type="entry name" value="BACK"/>
    <property type="match status" value="2"/>
</dbReference>
<gene>
    <name evidence="6" type="ORF">PMEA_00026240</name>
</gene>
<organism evidence="6 7">
    <name type="scientific">Pocillopora meandrina</name>
    <dbReference type="NCBI Taxonomy" id="46732"/>
    <lineage>
        <taxon>Eukaryota</taxon>
        <taxon>Metazoa</taxon>
        <taxon>Cnidaria</taxon>
        <taxon>Anthozoa</taxon>
        <taxon>Hexacorallia</taxon>
        <taxon>Scleractinia</taxon>
        <taxon>Astrocoeniina</taxon>
        <taxon>Pocilloporidae</taxon>
        <taxon>Pocillopora</taxon>
    </lineage>
</organism>
<keyword evidence="7" id="KW-1185">Reference proteome</keyword>
<dbReference type="SUPFAM" id="SSF54695">
    <property type="entry name" value="POZ domain"/>
    <property type="match status" value="2"/>
</dbReference>
<dbReference type="InterPro" id="IPR038648">
    <property type="entry name" value="PHR_sf"/>
</dbReference>
<dbReference type="EMBL" id="CALNXJ010000005">
    <property type="protein sequence ID" value="CAH3039624.1"/>
    <property type="molecule type" value="Genomic_DNA"/>
</dbReference>
<evidence type="ECO:0000256" key="4">
    <source>
        <dbReference type="ARBA" id="ARBA00022786"/>
    </source>
</evidence>
<evidence type="ECO:0000313" key="6">
    <source>
        <dbReference type="EMBL" id="CAH3039624.1"/>
    </source>
</evidence>
<evidence type="ECO:0000256" key="2">
    <source>
        <dbReference type="ARBA" id="ARBA00004906"/>
    </source>
</evidence>
<feature type="domain" description="BTB" evidence="5">
    <location>
        <begin position="196"/>
        <end position="271"/>
    </location>
</feature>
<evidence type="ECO:0000259" key="5">
    <source>
        <dbReference type="PROSITE" id="PS50097"/>
    </source>
</evidence>
<reference evidence="6 7" key="1">
    <citation type="submission" date="2022-05" db="EMBL/GenBank/DDBJ databases">
        <authorList>
            <consortium name="Genoscope - CEA"/>
            <person name="William W."/>
        </authorList>
    </citation>
    <scope>NUCLEOTIDE SEQUENCE [LARGE SCALE GENOMIC DNA]</scope>
</reference>
<keyword evidence="3" id="KW-0963">Cytoplasm</keyword>
<dbReference type="Proteomes" id="UP001159428">
    <property type="component" value="Unassembled WGS sequence"/>
</dbReference>
<dbReference type="InterPro" id="IPR000210">
    <property type="entry name" value="BTB/POZ_dom"/>
</dbReference>
<dbReference type="Gene3D" id="1.25.40.420">
    <property type="match status" value="2"/>
</dbReference>
<comment type="pathway">
    <text evidence="2">Protein modification; protein ubiquitination.</text>
</comment>
<comment type="caution">
    <text evidence="6">The sequence shown here is derived from an EMBL/GenBank/DDBJ whole genome shotgun (WGS) entry which is preliminary data.</text>
</comment>
<comment type="subcellular location">
    <subcellularLocation>
        <location evidence="1">Cytoplasm</location>
    </subcellularLocation>
</comment>
<dbReference type="SMART" id="SM00875">
    <property type="entry name" value="BACK"/>
    <property type="match status" value="2"/>
</dbReference>
<protein>
    <recommendedName>
        <fullName evidence="5">BTB domain-containing protein</fullName>
    </recommendedName>
</protein>
<dbReference type="Gene3D" id="3.30.710.10">
    <property type="entry name" value="Potassium Channel Kv1.1, Chain A"/>
    <property type="match status" value="2"/>
</dbReference>
<dbReference type="SMART" id="SM00225">
    <property type="entry name" value="BTB"/>
    <property type="match status" value="2"/>
</dbReference>